<dbReference type="AlphaFoldDB" id="A0A0A9F4B2"/>
<feature type="compositionally biased region" description="Basic and acidic residues" evidence="1">
    <location>
        <begin position="8"/>
        <end position="18"/>
    </location>
</feature>
<feature type="region of interest" description="Disordered" evidence="1">
    <location>
        <begin position="1"/>
        <end position="76"/>
    </location>
</feature>
<protein>
    <submittedName>
        <fullName evidence="2">Uncharacterized protein</fullName>
    </submittedName>
</protein>
<reference evidence="2" key="2">
    <citation type="journal article" date="2015" name="Data Brief">
        <title>Shoot transcriptome of the giant reed, Arundo donax.</title>
        <authorList>
            <person name="Barrero R.A."/>
            <person name="Guerrero F.D."/>
            <person name="Moolhuijzen P."/>
            <person name="Goolsby J.A."/>
            <person name="Tidwell J."/>
            <person name="Bellgard S.E."/>
            <person name="Bellgard M.I."/>
        </authorList>
    </citation>
    <scope>NUCLEOTIDE SEQUENCE</scope>
    <source>
        <tissue evidence="2">Shoot tissue taken approximately 20 cm above the soil surface</tissue>
    </source>
</reference>
<name>A0A0A9F4B2_ARUDO</name>
<dbReference type="EMBL" id="GBRH01190011">
    <property type="protein sequence ID" value="JAE07885.1"/>
    <property type="molecule type" value="Transcribed_RNA"/>
</dbReference>
<sequence>MPTQPCHSRPDFDLKTEAQRSINESQARNHPFETAEQGNPARESKRLQQQKQTDTRSTRNAAAPNSQPRPYSTPQI</sequence>
<reference evidence="2" key="1">
    <citation type="submission" date="2014-09" db="EMBL/GenBank/DDBJ databases">
        <authorList>
            <person name="Magalhaes I.L.F."/>
            <person name="Oliveira U."/>
            <person name="Santos F.R."/>
            <person name="Vidigal T.H.D.A."/>
            <person name="Brescovit A.D."/>
            <person name="Santos A.J."/>
        </authorList>
    </citation>
    <scope>NUCLEOTIDE SEQUENCE</scope>
    <source>
        <tissue evidence="2">Shoot tissue taken approximately 20 cm above the soil surface</tissue>
    </source>
</reference>
<feature type="compositionally biased region" description="Polar residues" evidence="1">
    <location>
        <begin position="58"/>
        <end position="76"/>
    </location>
</feature>
<proteinExistence type="predicted"/>
<evidence type="ECO:0000313" key="2">
    <source>
        <dbReference type="EMBL" id="JAE07885.1"/>
    </source>
</evidence>
<accession>A0A0A9F4B2</accession>
<evidence type="ECO:0000256" key="1">
    <source>
        <dbReference type="SAM" id="MobiDB-lite"/>
    </source>
</evidence>
<organism evidence="2">
    <name type="scientific">Arundo donax</name>
    <name type="common">Giant reed</name>
    <name type="synonym">Donax arundinaceus</name>
    <dbReference type="NCBI Taxonomy" id="35708"/>
    <lineage>
        <taxon>Eukaryota</taxon>
        <taxon>Viridiplantae</taxon>
        <taxon>Streptophyta</taxon>
        <taxon>Embryophyta</taxon>
        <taxon>Tracheophyta</taxon>
        <taxon>Spermatophyta</taxon>
        <taxon>Magnoliopsida</taxon>
        <taxon>Liliopsida</taxon>
        <taxon>Poales</taxon>
        <taxon>Poaceae</taxon>
        <taxon>PACMAD clade</taxon>
        <taxon>Arundinoideae</taxon>
        <taxon>Arundineae</taxon>
        <taxon>Arundo</taxon>
    </lineage>
</organism>
<feature type="compositionally biased region" description="Polar residues" evidence="1">
    <location>
        <begin position="19"/>
        <end position="28"/>
    </location>
</feature>